<evidence type="ECO:0000259" key="7">
    <source>
        <dbReference type="PROSITE" id="PS50011"/>
    </source>
</evidence>
<dbReference type="Proteomes" id="UP000035579">
    <property type="component" value="Chromosome"/>
</dbReference>
<dbReference type="RefSeq" id="WP_047857014.1">
    <property type="nucleotide sequence ID" value="NZ_CP011509.1"/>
</dbReference>
<proteinExistence type="predicted"/>
<keyword evidence="4" id="KW-0067">ATP-binding</keyword>
<reference evidence="8 10" key="1">
    <citation type="submission" date="2015-05" db="EMBL/GenBank/DDBJ databases">
        <title>Genome assembly of Archangium gephyra DSM 2261.</title>
        <authorList>
            <person name="Sharma G."/>
            <person name="Subramanian S."/>
        </authorList>
    </citation>
    <scope>NUCLEOTIDE SEQUENCE [LARGE SCALE GENOMIC DNA]</scope>
    <source>
        <strain evidence="8 10">DSM 2261</strain>
    </source>
</reference>
<evidence type="ECO:0000256" key="6">
    <source>
        <dbReference type="SAM" id="Phobius"/>
    </source>
</evidence>
<evidence type="ECO:0000256" key="5">
    <source>
        <dbReference type="SAM" id="MobiDB-lite"/>
    </source>
</evidence>
<evidence type="ECO:0000313" key="11">
    <source>
        <dbReference type="Proteomes" id="UP000256345"/>
    </source>
</evidence>
<keyword evidence="1" id="KW-0808">Transferase</keyword>
<keyword evidence="6" id="KW-0472">Membrane</keyword>
<dbReference type="PANTHER" id="PTHR43289">
    <property type="entry name" value="MITOGEN-ACTIVATED PROTEIN KINASE KINASE KINASE 20-RELATED"/>
    <property type="match status" value="1"/>
</dbReference>
<accession>A0AAC8Q901</accession>
<dbReference type="GO" id="GO:0004674">
    <property type="term" value="F:protein serine/threonine kinase activity"/>
    <property type="evidence" value="ECO:0007669"/>
    <property type="project" value="TreeGrafter"/>
</dbReference>
<dbReference type="PANTHER" id="PTHR43289:SF6">
    <property type="entry name" value="SERINE_THREONINE-PROTEIN KINASE NEKL-3"/>
    <property type="match status" value="1"/>
</dbReference>
<keyword evidence="2" id="KW-0547">Nucleotide-binding</keyword>
<evidence type="ECO:0000313" key="8">
    <source>
        <dbReference type="EMBL" id="AKJ02768.1"/>
    </source>
</evidence>
<evidence type="ECO:0000256" key="3">
    <source>
        <dbReference type="ARBA" id="ARBA00022777"/>
    </source>
</evidence>
<dbReference type="CDD" id="cd14014">
    <property type="entry name" value="STKc_PknB_like"/>
    <property type="match status" value="1"/>
</dbReference>
<feature type="region of interest" description="Disordered" evidence="5">
    <location>
        <begin position="396"/>
        <end position="422"/>
    </location>
</feature>
<dbReference type="InterPro" id="IPR000719">
    <property type="entry name" value="Prot_kinase_dom"/>
</dbReference>
<dbReference type="Pfam" id="PF00069">
    <property type="entry name" value="Pkinase"/>
    <property type="match status" value="1"/>
</dbReference>
<evidence type="ECO:0000313" key="9">
    <source>
        <dbReference type="EMBL" id="REG23313.1"/>
    </source>
</evidence>
<keyword evidence="3 8" id="KW-0418">Kinase</keyword>
<evidence type="ECO:0000256" key="2">
    <source>
        <dbReference type="ARBA" id="ARBA00022741"/>
    </source>
</evidence>
<organism evidence="8 10">
    <name type="scientific">Archangium gephyra</name>
    <dbReference type="NCBI Taxonomy" id="48"/>
    <lineage>
        <taxon>Bacteria</taxon>
        <taxon>Pseudomonadati</taxon>
        <taxon>Myxococcota</taxon>
        <taxon>Myxococcia</taxon>
        <taxon>Myxococcales</taxon>
        <taxon>Cystobacterineae</taxon>
        <taxon>Archangiaceae</taxon>
        <taxon>Archangium</taxon>
    </lineage>
</organism>
<dbReference type="AlphaFoldDB" id="A0AAC8Q901"/>
<protein>
    <submittedName>
        <fullName evidence="8">Serine/threonine kinase</fullName>
    </submittedName>
    <submittedName>
        <fullName evidence="9">Serine/threonine-protein kinase</fullName>
    </submittedName>
</protein>
<feature type="compositionally biased region" description="Low complexity" evidence="5">
    <location>
        <begin position="396"/>
        <end position="405"/>
    </location>
</feature>
<sequence>MTTEALHPDHLEVGDTVGPWHIVQVLGRGGSSRVFKVERDGRPYSMKMALLPLTQSKEELSEEAYVEEESAYRRLAREAAALFTYASHPNLLAVYAVDFWPNPTRGYAFIVTDFVDGEDWHRWRWSKHPHAARLVEAFSSVVRTVGVLHARGVYHRDLKAENILIRRQDGRPFLIDFGTVRLPGALTKTLGLPEGVLHLLPPELLAYTRTEAWKRGEPFHGGVAADLYALGVLLYQGLTDLHPFNPELPDKELVGAISTLPPVAPHLLNPLAPRSLSDIAMRLLEKKPEDRYPNTDAVLQALDEASEEERASPAWKVPLTVPEESPAAAPLEQQPITEHPEAAIEQAQPQETPPGEKARPTSRSSRRKWLLIALACILLVGAIGLLIGRALLEPSSATPGASATAQRGTPPMPDSTRPVAAPRRSSLSNILAAWLCAATGVGCPGAQVRPEPANCPADATEAMFKELKMREGSFTNALIDVNQPAEGGDYGIYADGPIVGRVTDGEGLLVEGTLLYGRLWTGPGLTDDLGREAVIGRYTRAVLPDGREYPVCIALGGPHGRMRRQPGPKSGTVLLVRTGPINGVWRWP</sequence>
<dbReference type="Gene3D" id="3.30.200.20">
    <property type="entry name" value="Phosphorylase Kinase, domain 1"/>
    <property type="match status" value="1"/>
</dbReference>
<evidence type="ECO:0000256" key="1">
    <source>
        <dbReference type="ARBA" id="ARBA00022679"/>
    </source>
</evidence>
<feature type="transmembrane region" description="Helical" evidence="6">
    <location>
        <begin position="369"/>
        <end position="392"/>
    </location>
</feature>
<dbReference type="InterPro" id="IPR011009">
    <property type="entry name" value="Kinase-like_dom_sf"/>
</dbReference>
<dbReference type="SMART" id="SM00220">
    <property type="entry name" value="S_TKc"/>
    <property type="match status" value="1"/>
</dbReference>
<dbReference type="PROSITE" id="PS00108">
    <property type="entry name" value="PROTEIN_KINASE_ST"/>
    <property type="match status" value="1"/>
</dbReference>
<evidence type="ECO:0000313" key="10">
    <source>
        <dbReference type="Proteomes" id="UP000035579"/>
    </source>
</evidence>
<keyword evidence="6" id="KW-0812">Transmembrane</keyword>
<dbReference type="EMBL" id="CP011509">
    <property type="protein sequence ID" value="AKJ02768.1"/>
    <property type="molecule type" value="Genomic_DNA"/>
</dbReference>
<dbReference type="PROSITE" id="PS50011">
    <property type="entry name" value="PROTEIN_KINASE_DOM"/>
    <property type="match status" value="1"/>
</dbReference>
<evidence type="ECO:0000256" key="4">
    <source>
        <dbReference type="ARBA" id="ARBA00022840"/>
    </source>
</evidence>
<reference evidence="9 11" key="2">
    <citation type="submission" date="2018-08" db="EMBL/GenBank/DDBJ databases">
        <title>Genomic Encyclopedia of Archaeal and Bacterial Type Strains, Phase II (KMG-II): from individual species to whole genera.</title>
        <authorList>
            <person name="Goeker M."/>
        </authorList>
    </citation>
    <scope>NUCLEOTIDE SEQUENCE [LARGE SCALE GENOMIC DNA]</scope>
    <source>
        <strain evidence="9 11">DSM 2261</strain>
    </source>
</reference>
<gene>
    <name evidence="8" type="ORF">AA314_04394</name>
    <name evidence="9" type="ORF">ATI61_117158</name>
</gene>
<feature type="domain" description="Protein kinase" evidence="7">
    <location>
        <begin position="20"/>
        <end position="303"/>
    </location>
</feature>
<dbReference type="Proteomes" id="UP000256345">
    <property type="component" value="Unassembled WGS sequence"/>
</dbReference>
<dbReference type="Gene3D" id="1.10.510.10">
    <property type="entry name" value="Transferase(Phosphotransferase) domain 1"/>
    <property type="match status" value="1"/>
</dbReference>
<dbReference type="GO" id="GO:0005524">
    <property type="term" value="F:ATP binding"/>
    <property type="evidence" value="ECO:0007669"/>
    <property type="project" value="UniProtKB-KW"/>
</dbReference>
<keyword evidence="11" id="KW-1185">Reference proteome</keyword>
<dbReference type="KEGG" id="age:AA314_04394"/>
<name>A0AAC8Q901_9BACT</name>
<dbReference type="InterPro" id="IPR008271">
    <property type="entry name" value="Ser/Thr_kinase_AS"/>
</dbReference>
<keyword evidence="6" id="KW-1133">Transmembrane helix</keyword>
<dbReference type="EMBL" id="QUMU01000017">
    <property type="protein sequence ID" value="REG23313.1"/>
    <property type="molecule type" value="Genomic_DNA"/>
</dbReference>
<dbReference type="SUPFAM" id="SSF56112">
    <property type="entry name" value="Protein kinase-like (PK-like)"/>
    <property type="match status" value="1"/>
</dbReference>